<comment type="caution">
    <text evidence="3">The sequence shown here is derived from an EMBL/GenBank/DDBJ whole genome shotgun (WGS) entry which is preliminary data.</text>
</comment>
<feature type="domain" description="CASTOR ACT" evidence="1">
    <location>
        <begin position="69"/>
        <end position="126"/>
    </location>
</feature>
<dbReference type="Proteomes" id="UP000539372">
    <property type="component" value="Unassembled WGS sequence"/>
</dbReference>
<dbReference type="RefSeq" id="WP_169623487.1">
    <property type="nucleotide sequence ID" value="NZ_JABBNT010000001.1"/>
</dbReference>
<dbReference type="InterPro" id="IPR045865">
    <property type="entry name" value="ACT-like_dom_sf"/>
</dbReference>
<gene>
    <name evidence="3" type="ORF">HH303_01785</name>
</gene>
<evidence type="ECO:0000313" key="4">
    <source>
        <dbReference type="Proteomes" id="UP000539372"/>
    </source>
</evidence>
<evidence type="ECO:0000259" key="1">
    <source>
        <dbReference type="Pfam" id="PF13840"/>
    </source>
</evidence>
<evidence type="ECO:0000313" key="3">
    <source>
        <dbReference type="EMBL" id="NMM43190.1"/>
    </source>
</evidence>
<accession>A0A7Y0HD25</accession>
<proteinExistence type="predicted"/>
<feature type="domain" description="A9CJY8-like N-terminal" evidence="2">
    <location>
        <begin position="23"/>
        <end position="64"/>
    </location>
</feature>
<dbReference type="Pfam" id="PF13840">
    <property type="entry name" value="ACT_7"/>
    <property type="match status" value="1"/>
</dbReference>
<dbReference type="Pfam" id="PF21631">
    <property type="entry name" value="A9CJY8-like_N"/>
    <property type="match status" value="1"/>
</dbReference>
<protein>
    <submittedName>
        <fullName evidence="3">ACT domain-containing protein</fullName>
    </submittedName>
</protein>
<dbReference type="Gene3D" id="3.30.2130.10">
    <property type="entry name" value="VC0802-like"/>
    <property type="match status" value="1"/>
</dbReference>
<dbReference type="AlphaFoldDB" id="A0A7Y0HD25"/>
<dbReference type="EMBL" id="JABBNT010000001">
    <property type="protein sequence ID" value="NMM43190.1"/>
    <property type="molecule type" value="Genomic_DNA"/>
</dbReference>
<evidence type="ECO:0000259" key="2">
    <source>
        <dbReference type="Pfam" id="PF21631"/>
    </source>
</evidence>
<organism evidence="3 4">
    <name type="scientific">Pacificispira spongiicola</name>
    <dbReference type="NCBI Taxonomy" id="2729598"/>
    <lineage>
        <taxon>Bacteria</taxon>
        <taxon>Pseudomonadati</taxon>
        <taxon>Pseudomonadota</taxon>
        <taxon>Alphaproteobacteria</taxon>
        <taxon>Rhodospirillales</taxon>
        <taxon>Rhodospirillaceae</taxon>
        <taxon>Pacificispira</taxon>
    </lineage>
</organism>
<dbReference type="SUPFAM" id="SSF55021">
    <property type="entry name" value="ACT-like"/>
    <property type="match status" value="2"/>
</dbReference>
<keyword evidence="4" id="KW-1185">Reference proteome</keyword>
<reference evidence="3 4" key="1">
    <citation type="submission" date="2020-04" db="EMBL/GenBank/DDBJ databases">
        <title>Rhodospirillaceae bacterium KN72 isolated from deep sea.</title>
        <authorList>
            <person name="Zhang D.-C."/>
        </authorList>
    </citation>
    <scope>NUCLEOTIDE SEQUENCE [LARGE SCALE GENOMIC DNA]</scope>
    <source>
        <strain evidence="3 4">KN72</strain>
    </source>
</reference>
<name>A0A7Y0HD25_9PROT</name>
<dbReference type="InterPro" id="IPR049447">
    <property type="entry name" value="A9CJY8-like_N"/>
</dbReference>
<dbReference type="InterPro" id="IPR027795">
    <property type="entry name" value="CASTOR_ACT_dom"/>
</dbReference>
<sequence>MSEVTLPSLTLPSLLLEPLPHGYSISKLTPGSPAPDWALGDGCVSVTAVEDETSIVCRSDRVPDGVARSDGWTAVKVTTLFELDEPGVVLAAVKPISQAGLGIFVLSTYYRDYILVRTAEMDRAVRLWTDAGHQIGDQAR</sequence>